<dbReference type="GO" id="GO:0005829">
    <property type="term" value="C:cytosol"/>
    <property type="evidence" value="ECO:0007669"/>
    <property type="project" value="TreeGrafter"/>
</dbReference>
<comment type="cofactor">
    <cofactor evidence="1">
        <name>FMN</name>
        <dbReference type="ChEBI" id="CHEBI:58210"/>
    </cofactor>
</comment>
<dbReference type="PRINTS" id="PR00369">
    <property type="entry name" value="FLAVODOXIN"/>
</dbReference>
<dbReference type="EC" id="1.6.2.4" evidence="8"/>
<dbReference type="EMBL" id="GEEE01018862">
    <property type="protein sequence ID" value="JAP44363.1"/>
    <property type="molecule type" value="Transcribed_RNA"/>
</dbReference>
<dbReference type="InterPro" id="IPR029039">
    <property type="entry name" value="Flavoprotein-like_sf"/>
</dbReference>
<evidence type="ECO:0000259" key="10">
    <source>
        <dbReference type="PROSITE" id="PS50902"/>
    </source>
</evidence>
<accession>A0A0X3NYC3</accession>
<keyword evidence="3" id="KW-0285">Flavoprotein</keyword>
<dbReference type="Gene3D" id="3.40.50.360">
    <property type="match status" value="1"/>
</dbReference>
<dbReference type="Gene3D" id="1.20.990.10">
    <property type="entry name" value="NADPH-cytochrome p450 Reductase, Chain A, domain 3"/>
    <property type="match status" value="1"/>
</dbReference>
<dbReference type="Pfam" id="PF00258">
    <property type="entry name" value="Flavodoxin_1"/>
    <property type="match status" value="1"/>
</dbReference>
<evidence type="ECO:0000256" key="5">
    <source>
        <dbReference type="ARBA" id="ARBA00022827"/>
    </source>
</evidence>
<sequence length="592" mass="66415">MFVFVDTLFVLTVLSLFIWSINHIFRRVKRHNLSIKSGNIHFYFGSESGTAKQFAGDAANHISSSIRVNVKVVDLLDFSRNTFHELLQESDSIVVFILATYGDGEPTDNARTFFQLLKSYDGCLRGLKYVVFGLGDSAYLHYNAVAKFVDNQLAVLGACRLQELTLGDAADNLEARFSAWQSNLVSILAEHFGLRTPCADGTRPTPVSTVEYVGFFEHITAESAVNVGGVFTGEPQILNSYRFNAPPFSAKNPFLSPVIRNEELYAADCERSCRLIELDISHSGFKYAAGDHLAVVPCNSSCLVDQLCTLLNVDPEQLIRFSNSVGSPVRTAFPTPCSYRTAFTHYLDITSPPRFALLRQLASTTSSETERDLLQLLASGTEEGNTKYEKWFLAERRHLVALLEDLPRCRPVAKDLLNLLPRLQPRYYSIASSPRLFRDRVHLIVAVVKYRTPVGRLRFGVASDWLSRLPEMSSHLIPVFLRRSEMRLPRNPLIPIIMIGPGTGLAPFRGFLQERSFIKSKGGRLGEAMLFFGCRHRSQDFLFSNELTQALATGVITDLQCAFSRDQPSKVYVQHKMLELSAKIWRLMSSEG</sequence>
<dbReference type="Pfam" id="PF00667">
    <property type="entry name" value="FAD_binding_1"/>
    <property type="match status" value="1"/>
</dbReference>
<dbReference type="Gene3D" id="2.40.30.10">
    <property type="entry name" value="Translation factors"/>
    <property type="match status" value="1"/>
</dbReference>
<keyword evidence="6" id="KW-0521">NADP</keyword>
<protein>
    <recommendedName>
        <fullName evidence="8">NADPH--hemoprotein reductase</fullName>
        <ecNumber evidence="8">1.6.2.4</ecNumber>
    </recommendedName>
</protein>
<feature type="domain" description="Flavodoxin-like" evidence="10">
    <location>
        <begin position="40"/>
        <end position="185"/>
    </location>
</feature>
<keyword evidence="9" id="KW-0812">Transmembrane</keyword>
<organism evidence="12">
    <name type="scientific">Schistocephalus solidus</name>
    <name type="common">Tapeworm</name>
    <dbReference type="NCBI Taxonomy" id="70667"/>
    <lineage>
        <taxon>Eukaryota</taxon>
        <taxon>Metazoa</taxon>
        <taxon>Spiralia</taxon>
        <taxon>Lophotrochozoa</taxon>
        <taxon>Platyhelminthes</taxon>
        <taxon>Cestoda</taxon>
        <taxon>Eucestoda</taxon>
        <taxon>Diphyllobothriidea</taxon>
        <taxon>Diphyllobothriidae</taxon>
        <taxon>Schistocephalus</taxon>
    </lineage>
</organism>
<dbReference type="InterPro" id="IPR039261">
    <property type="entry name" value="FNR_nucleotide-bd"/>
</dbReference>
<dbReference type="Pfam" id="PF00175">
    <property type="entry name" value="NAD_binding_1"/>
    <property type="match status" value="1"/>
</dbReference>
<evidence type="ECO:0000256" key="2">
    <source>
        <dbReference type="ARBA" id="ARBA00001974"/>
    </source>
</evidence>
<dbReference type="Gene3D" id="3.40.50.80">
    <property type="entry name" value="Nucleotide-binding domain of ferredoxin-NADP reductase (FNR) module"/>
    <property type="match status" value="1"/>
</dbReference>
<dbReference type="InterPro" id="IPR023173">
    <property type="entry name" value="NADPH_Cyt_P450_Rdtase_alpha"/>
</dbReference>
<dbReference type="PROSITE" id="PS51384">
    <property type="entry name" value="FAD_FR"/>
    <property type="match status" value="1"/>
</dbReference>
<dbReference type="InterPro" id="IPR001709">
    <property type="entry name" value="Flavoprot_Pyr_Nucl_cyt_Rdtase"/>
</dbReference>
<feature type="non-terminal residue" evidence="12">
    <location>
        <position position="592"/>
    </location>
</feature>
<dbReference type="AlphaFoldDB" id="A0A0X3NYC3"/>
<evidence type="ECO:0000256" key="6">
    <source>
        <dbReference type="ARBA" id="ARBA00022857"/>
    </source>
</evidence>
<dbReference type="FunFam" id="1.20.990.10:FF:000001">
    <property type="entry name" value="NADPH--cytochrome P450 reductase"/>
    <property type="match status" value="1"/>
</dbReference>
<comment type="cofactor">
    <cofactor evidence="2">
        <name>FAD</name>
        <dbReference type="ChEBI" id="CHEBI:57692"/>
    </cofactor>
</comment>
<keyword evidence="9" id="KW-1133">Transmembrane helix</keyword>
<dbReference type="GO" id="GO:0003958">
    <property type="term" value="F:NADPH-hemoprotein reductase activity"/>
    <property type="evidence" value="ECO:0007669"/>
    <property type="project" value="UniProtKB-EC"/>
</dbReference>
<keyword evidence="9" id="KW-0472">Membrane</keyword>
<evidence type="ECO:0000256" key="3">
    <source>
        <dbReference type="ARBA" id="ARBA00022630"/>
    </source>
</evidence>
<dbReference type="SUPFAM" id="SSF63380">
    <property type="entry name" value="Riboflavin synthase domain-like"/>
    <property type="match status" value="1"/>
</dbReference>
<dbReference type="PROSITE" id="PS50902">
    <property type="entry name" value="FLAVODOXIN_LIKE"/>
    <property type="match status" value="1"/>
</dbReference>
<evidence type="ECO:0000313" key="12">
    <source>
        <dbReference type="EMBL" id="JAP44363.1"/>
    </source>
</evidence>
<evidence type="ECO:0000256" key="9">
    <source>
        <dbReference type="SAM" id="Phobius"/>
    </source>
</evidence>
<keyword evidence="7" id="KW-0560">Oxidoreductase</keyword>
<keyword evidence="5" id="KW-0274">FAD</keyword>
<dbReference type="InterPro" id="IPR003097">
    <property type="entry name" value="CysJ-like_FAD-binding"/>
</dbReference>
<dbReference type="InterPro" id="IPR017927">
    <property type="entry name" value="FAD-bd_FR_type"/>
</dbReference>
<gene>
    <name evidence="12" type="primary">NCPR</name>
    <name evidence="12" type="ORF">TR164393</name>
</gene>
<dbReference type="InterPro" id="IPR001433">
    <property type="entry name" value="OxRdtase_FAD/NAD-bd"/>
</dbReference>
<dbReference type="SUPFAM" id="SSF52218">
    <property type="entry name" value="Flavoproteins"/>
    <property type="match status" value="1"/>
</dbReference>
<evidence type="ECO:0000256" key="1">
    <source>
        <dbReference type="ARBA" id="ARBA00001917"/>
    </source>
</evidence>
<dbReference type="PANTHER" id="PTHR19384">
    <property type="entry name" value="NITRIC OXIDE SYNTHASE-RELATED"/>
    <property type="match status" value="1"/>
</dbReference>
<dbReference type="PRINTS" id="PR00371">
    <property type="entry name" value="FPNCR"/>
</dbReference>
<name>A0A0X3NYC3_SCHSO</name>
<feature type="transmembrane region" description="Helical" evidence="9">
    <location>
        <begin position="6"/>
        <end position="25"/>
    </location>
</feature>
<dbReference type="InterPro" id="IPR001094">
    <property type="entry name" value="Flavdoxin-like"/>
</dbReference>
<evidence type="ECO:0000259" key="11">
    <source>
        <dbReference type="PROSITE" id="PS51384"/>
    </source>
</evidence>
<keyword evidence="4" id="KW-0288">FMN</keyword>
<dbReference type="InterPro" id="IPR017938">
    <property type="entry name" value="Riboflavin_synthase-like_b-brl"/>
</dbReference>
<dbReference type="GO" id="GO:0050660">
    <property type="term" value="F:flavin adenine dinucleotide binding"/>
    <property type="evidence" value="ECO:0007669"/>
    <property type="project" value="TreeGrafter"/>
</dbReference>
<dbReference type="InterPro" id="IPR008254">
    <property type="entry name" value="Flavodoxin/NO_synth"/>
</dbReference>
<evidence type="ECO:0000256" key="8">
    <source>
        <dbReference type="ARBA" id="ARBA00023797"/>
    </source>
</evidence>
<reference evidence="12" key="1">
    <citation type="submission" date="2016-01" db="EMBL/GenBank/DDBJ databases">
        <title>Reference transcriptome for the parasite Schistocephalus solidus: insights into the molecular evolution of parasitism.</title>
        <authorList>
            <person name="Hebert F.O."/>
            <person name="Grambauer S."/>
            <person name="Barber I."/>
            <person name="Landry C.R."/>
            <person name="Aubin-Horth N."/>
        </authorList>
    </citation>
    <scope>NUCLEOTIDE SEQUENCE</scope>
</reference>
<feature type="domain" description="FAD-binding FR-type" evidence="11">
    <location>
        <begin position="251"/>
        <end position="489"/>
    </location>
</feature>
<dbReference type="GO" id="GO:0010181">
    <property type="term" value="F:FMN binding"/>
    <property type="evidence" value="ECO:0007669"/>
    <property type="project" value="InterPro"/>
</dbReference>
<dbReference type="PANTHER" id="PTHR19384:SF17">
    <property type="entry name" value="NADPH--CYTOCHROME P450 REDUCTASE"/>
    <property type="match status" value="1"/>
</dbReference>
<proteinExistence type="predicted"/>
<evidence type="ECO:0000256" key="4">
    <source>
        <dbReference type="ARBA" id="ARBA00022643"/>
    </source>
</evidence>
<evidence type="ECO:0000256" key="7">
    <source>
        <dbReference type="ARBA" id="ARBA00023002"/>
    </source>
</evidence>
<dbReference type="SUPFAM" id="SSF52343">
    <property type="entry name" value="Ferredoxin reductase-like, C-terminal NADP-linked domain"/>
    <property type="match status" value="1"/>
</dbReference>